<dbReference type="SUPFAM" id="SSF54373">
    <property type="entry name" value="FAD-linked reductases, C-terminal domain"/>
    <property type="match status" value="1"/>
</dbReference>
<evidence type="ECO:0000313" key="7">
    <source>
        <dbReference type="EMBL" id="EKC27805.1"/>
    </source>
</evidence>
<dbReference type="EMBL" id="JH817628">
    <property type="protein sequence ID" value="EKC27805.1"/>
    <property type="molecule type" value="Genomic_DNA"/>
</dbReference>
<dbReference type="InParanoid" id="K1QG43"/>
<dbReference type="InterPro" id="IPR007867">
    <property type="entry name" value="GMC_OxRtase_C"/>
</dbReference>
<dbReference type="AlphaFoldDB" id="K1QG43"/>
<evidence type="ECO:0000256" key="3">
    <source>
        <dbReference type="ARBA" id="ARBA00022630"/>
    </source>
</evidence>
<dbReference type="HOGENOM" id="CLU_002865_7_0_1"/>
<dbReference type="Gene3D" id="3.30.560.10">
    <property type="entry name" value="Glucose Oxidase, domain 3"/>
    <property type="match status" value="1"/>
</dbReference>
<dbReference type="PANTHER" id="PTHR11552">
    <property type="entry name" value="GLUCOSE-METHANOL-CHOLINE GMC OXIDOREDUCTASE"/>
    <property type="match status" value="1"/>
</dbReference>
<comment type="similarity">
    <text evidence="2">Belongs to the GMC oxidoreductase family.</text>
</comment>
<dbReference type="Gene3D" id="3.50.50.60">
    <property type="entry name" value="FAD/NAD(P)-binding domain"/>
    <property type="match status" value="1"/>
</dbReference>
<gene>
    <name evidence="7" type="ORF">CGI_10023928</name>
</gene>
<proteinExistence type="inferred from homology"/>
<feature type="binding site" evidence="5">
    <location>
        <position position="246"/>
    </location>
    <ligand>
        <name>FAD</name>
        <dbReference type="ChEBI" id="CHEBI:57692"/>
    </ligand>
</feature>
<evidence type="ECO:0000259" key="6">
    <source>
        <dbReference type="PROSITE" id="PS00624"/>
    </source>
</evidence>
<evidence type="ECO:0000256" key="5">
    <source>
        <dbReference type="PIRSR" id="PIRSR000137-2"/>
    </source>
</evidence>
<dbReference type="SUPFAM" id="SSF51905">
    <property type="entry name" value="FAD/NAD(P)-binding domain"/>
    <property type="match status" value="1"/>
</dbReference>
<accession>K1QG43</accession>
<dbReference type="InterPro" id="IPR036188">
    <property type="entry name" value="FAD/NAD-bd_sf"/>
</dbReference>
<protein>
    <submittedName>
        <fullName evidence="7">L-sorbose 1-dehydrogenase</fullName>
    </submittedName>
</protein>
<dbReference type="PROSITE" id="PS00624">
    <property type="entry name" value="GMC_OXRED_2"/>
    <property type="match status" value="1"/>
</dbReference>
<evidence type="ECO:0000256" key="1">
    <source>
        <dbReference type="ARBA" id="ARBA00001974"/>
    </source>
</evidence>
<dbReference type="InterPro" id="IPR012132">
    <property type="entry name" value="GMC_OxRdtase"/>
</dbReference>
<name>K1QG43_MAGGI</name>
<dbReference type="Pfam" id="PF05199">
    <property type="entry name" value="GMC_oxred_C"/>
    <property type="match status" value="1"/>
</dbReference>
<keyword evidence="3" id="KW-0285">Flavoprotein</keyword>
<reference evidence="7" key="1">
    <citation type="journal article" date="2012" name="Nature">
        <title>The oyster genome reveals stress adaptation and complexity of shell formation.</title>
        <authorList>
            <person name="Zhang G."/>
            <person name="Fang X."/>
            <person name="Guo X."/>
            <person name="Li L."/>
            <person name="Luo R."/>
            <person name="Xu F."/>
            <person name="Yang P."/>
            <person name="Zhang L."/>
            <person name="Wang X."/>
            <person name="Qi H."/>
            <person name="Xiong Z."/>
            <person name="Que H."/>
            <person name="Xie Y."/>
            <person name="Holland P.W."/>
            <person name="Paps J."/>
            <person name="Zhu Y."/>
            <person name="Wu F."/>
            <person name="Chen Y."/>
            <person name="Wang J."/>
            <person name="Peng C."/>
            <person name="Meng J."/>
            <person name="Yang L."/>
            <person name="Liu J."/>
            <person name="Wen B."/>
            <person name="Zhang N."/>
            <person name="Huang Z."/>
            <person name="Zhu Q."/>
            <person name="Feng Y."/>
            <person name="Mount A."/>
            <person name="Hedgecock D."/>
            <person name="Xu Z."/>
            <person name="Liu Y."/>
            <person name="Domazet-Loso T."/>
            <person name="Du Y."/>
            <person name="Sun X."/>
            <person name="Zhang S."/>
            <person name="Liu B."/>
            <person name="Cheng P."/>
            <person name="Jiang X."/>
            <person name="Li J."/>
            <person name="Fan D."/>
            <person name="Wang W."/>
            <person name="Fu W."/>
            <person name="Wang T."/>
            <person name="Wang B."/>
            <person name="Zhang J."/>
            <person name="Peng Z."/>
            <person name="Li Y."/>
            <person name="Li N."/>
            <person name="Wang J."/>
            <person name="Chen M."/>
            <person name="He Y."/>
            <person name="Tan F."/>
            <person name="Song X."/>
            <person name="Zheng Q."/>
            <person name="Huang R."/>
            <person name="Yang H."/>
            <person name="Du X."/>
            <person name="Chen L."/>
            <person name="Yang M."/>
            <person name="Gaffney P.M."/>
            <person name="Wang S."/>
            <person name="Luo L."/>
            <person name="She Z."/>
            <person name="Ming Y."/>
            <person name="Huang W."/>
            <person name="Zhang S."/>
            <person name="Huang B."/>
            <person name="Zhang Y."/>
            <person name="Qu T."/>
            <person name="Ni P."/>
            <person name="Miao G."/>
            <person name="Wang J."/>
            <person name="Wang Q."/>
            <person name="Steinberg C.E."/>
            <person name="Wang H."/>
            <person name="Li N."/>
            <person name="Qian L."/>
            <person name="Zhang G."/>
            <person name="Li Y."/>
            <person name="Yang H."/>
            <person name="Liu X."/>
            <person name="Wang J."/>
            <person name="Yin Y."/>
            <person name="Wang J."/>
        </authorList>
    </citation>
    <scope>NUCLEOTIDE SEQUENCE [LARGE SCALE GENOMIC DNA]</scope>
    <source>
        <strain evidence="7">05x7-T-G4-1.051#20</strain>
    </source>
</reference>
<comment type="cofactor">
    <cofactor evidence="1 5">
        <name>FAD</name>
        <dbReference type="ChEBI" id="CHEBI:57692"/>
    </cofactor>
</comment>
<organism evidence="7">
    <name type="scientific">Magallana gigas</name>
    <name type="common">Pacific oyster</name>
    <name type="synonym">Crassostrea gigas</name>
    <dbReference type="NCBI Taxonomy" id="29159"/>
    <lineage>
        <taxon>Eukaryota</taxon>
        <taxon>Metazoa</taxon>
        <taxon>Spiralia</taxon>
        <taxon>Lophotrochozoa</taxon>
        <taxon>Mollusca</taxon>
        <taxon>Bivalvia</taxon>
        <taxon>Autobranchia</taxon>
        <taxon>Pteriomorphia</taxon>
        <taxon>Ostreida</taxon>
        <taxon>Ostreoidea</taxon>
        <taxon>Ostreidae</taxon>
        <taxon>Magallana</taxon>
    </lineage>
</organism>
<dbReference type="PANTHER" id="PTHR11552:SF147">
    <property type="entry name" value="CHOLINE DEHYDROGENASE, MITOCHONDRIAL"/>
    <property type="match status" value="1"/>
</dbReference>
<dbReference type="GO" id="GO:0050660">
    <property type="term" value="F:flavin adenine dinucleotide binding"/>
    <property type="evidence" value="ECO:0007669"/>
    <property type="project" value="InterPro"/>
</dbReference>
<dbReference type="InterPro" id="IPR000172">
    <property type="entry name" value="GMC_OxRdtase_N"/>
</dbReference>
<evidence type="ECO:0000256" key="4">
    <source>
        <dbReference type="ARBA" id="ARBA00022827"/>
    </source>
</evidence>
<feature type="binding site" evidence="5">
    <location>
        <position position="114"/>
    </location>
    <ligand>
        <name>FAD</name>
        <dbReference type="ChEBI" id="CHEBI:57692"/>
    </ligand>
</feature>
<dbReference type="PIRSF" id="PIRSF000137">
    <property type="entry name" value="Alcohol_oxidase"/>
    <property type="match status" value="1"/>
</dbReference>
<keyword evidence="4 5" id="KW-0274">FAD</keyword>
<feature type="domain" description="Glucose-methanol-choline oxidoreductase N-terminal" evidence="6">
    <location>
        <begin position="281"/>
        <end position="295"/>
    </location>
</feature>
<feature type="binding site" evidence="5">
    <location>
        <position position="110"/>
    </location>
    <ligand>
        <name>FAD</name>
        <dbReference type="ChEBI" id="CHEBI:57692"/>
    </ligand>
</feature>
<dbReference type="GO" id="GO:0016614">
    <property type="term" value="F:oxidoreductase activity, acting on CH-OH group of donors"/>
    <property type="evidence" value="ECO:0007669"/>
    <property type="project" value="InterPro"/>
</dbReference>
<sequence length="587" mass="65159">MAVLLVLLRPLRSIECPEYMRRRYDYIIVGSGSAGTVLAARLSENPDHRVLLVEAGESDRERKETPYIDIPALYPLLVNSSVDWGYYSVPQRFSGYAFNNRQFPLPQGKVSGGTFSINRMIYQRGSRHIYDYWASSGATGWSFREILKYFRRSEDISVPELARSTYHEQCGPLRVSRLPPSPLLSLYLKGANSLGYRTINCNEGIDVGVCRIHTNIKFGERWNTLKGFIRPALGRRNLDMVTDAHVSKVLISNRRAQGIEFIHRGISFSVQTDKEVILTAGTYGSPAILIRSGIGPADQLQRLQVPPISLIPVGESLQDHPTVNIRVLLKAPTIKPHAIADQVKNNQYLFQRTGLLAELRGTEALLTLQSDPTSIIAYPDLQITFTSALGDHDPMIDFVGNKNLSFIKSWYSIARGQDGVTMNIKLLHPVSRGSLKLNSVDPRVPPVIDPAYLSNPEDIRVLIKGIRKVQDLIKTPSFQEVQASFGPSFSGCLHLARDSDAYWECYIRHFMEPGHNPVSTNKMGSVNDGSTVVGPDLKVKGIIGLRVADASIIPEITDYTNAATIMVAEKAADIIKSEAKNPLPPVP</sequence>
<dbReference type="Pfam" id="PF00732">
    <property type="entry name" value="GMC_oxred_N"/>
    <property type="match status" value="1"/>
</dbReference>
<evidence type="ECO:0000256" key="2">
    <source>
        <dbReference type="ARBA" id="ARBA00010790"/>
    </source>
</evidence>